<evidence type="ECO:0000313" key="3">
    <source>
        <dbReference type="EMBL" id="AFM04190.1"/>
    </source>
</evidence>
<dbReference type="AlphaFoldDB" id="I4AJQ5"/>
<evidence type="ECO:0000259" key="2">
    <source>
        <dbReference type="Pfam" id="PF02657"/>
    </source>
</evidence>
<dbReference type="InterPro" id="IPR003808">
    <property type="entry name" value="Fe-S_metab-assoc_dom"/>
</dbReference>
<evidence type="ECO:0000313" key="4">
    <source>
        <dbReference type="Proteomes" id="UP000006054"/>
    </source>
</evidence>
<dbReference type="Pfam" id="PF02657">
    <property type="entry name" value="SufE"/>
    <property type="match status" value="1"/>
</dbReference>
<accession>I4AJQ5</accession>
<gene>
    <name evidence="3" type="ordered locus">Fleli_1792</name>
</gene>
<dbReference type="Gene3D" id="3.90.1010.10">
    <property type="match status" value="1"/>
</dbReference>
<dbReference type="STRING" id="880071.Fleli_1792"/>
<dbReference type="PANTHER" id="PTHR43597">
    <property type="entry name" value="SULFUR ACCEPTOR PROTEIN CSDE"/>
    <property type="match status" value="1"/>
</dbReference>
<name>I4AJQ5_BERLS</name>
<dbReference type="RefSeq" id="WP_014797642.1">
    <property type="nucleotide sequence ID" value="NC_018018.1"/>
</dbReference>
<evidence type="ECO:0000256" key="1">
    <source>
        <dbReference type="ARBA" id="ARBA00010282"/>
    </source>
</evidence>
<feature type="domain" description="Fe-S metabolism associated" evidence="2">
    <location>
        <begin position="13"/>
        <end position="132"/>
    </location>
</feature>
<dbReference type="KEGG" id="fli:Fleli_1792"/>
<comment type="similarity">
    <text evidence="1">Belongs to the SufE family.</text>
</comment>
<dbReference type="EMBL" id="CP003345">
    <property type="protein sequence ID" value="AFM04190.1"/>
    <property type="molecule type" value="Genomic_DNA"/>
</dbReference>
<reference evidence="4" key="1">
    <citation type="submission" date="2012-06" db="EMBL/GenBank/DDBJ databases">
        <title>The complete genome of Flexibacter litoralis DSM 6794.</title>
        <authorList>
            <person name="Lucas S."/>
            <person name="Copeland A."/>
            <person name="Lapidus A."/>
            <person name="Glavina del Rio T."/>
            <person name="Dalin E."/>
            <person name="Tice H."/>
            <person name="Bruce D."/>
            <person name="Goodwin L."/>
            <person name="Pitluck S."/>
            <person name="Peters L."/>
            <person name="Ovchinnikova G."/>
            <person name="Lu M."/>
            <person name="Kyrpides N."/>
            <person name="Mavromatis K."/>
            <person name="Ivanova N."/>
            <person name="Brettin T."/>
            <person name="Detter J.C."/>
            <person name="Han C."/>
            <person name="Larimer F."/>
            <person name="Land M."/>
            <person name="Hauser L."/>
            <person name="Markowitz V."/>
            <person name="Cheng J.-F."/>
            <person name="Hugenholtz P."/>
            <person name="Woyke T."/>
            <person name="Wu D."/>
            <person name="Spring S."/>
            <person name="Lang E."/>
            <person name="Kopitz M."/>
            <person name="Brambilla E."/>
            <person name="Klenk H.-P."/>
            <person name="Eisen J.A."/>
        </authorList>
    </citation>
    <scope>NUCLEOTIDE SEQUENCE [LARGE SCALE GENOMIC DNA]</scope>
    <source>
        <strain evidence="4">ATCC 23117 / DSM 6794 / NBRC 15988 / NCIMB 1366 / Sio-4</strain>
    </source>
</reference>
<dbReference type="HOGENOM" id="CLU_124502_0_0_10"/>
<proteinExistence type="inferred from homology"/>
<dbReference type="SUPFAM" id="SSF82649">
    <property type="entry name" value="SufE/NifU"/>
    <property type="match status" value="1"/>
</dbReference>
<dbReference type="PANTHER" id="PTHR43597:SF5">
    <property type="entry name" value="SUFE-LIKE PROTEIN 2, CHLOROPLASTIC"/>
    <property type="match status" value="1"/>
</dbReference>
<protein>
    <submittedName>
        <fullName evidence="3">SufE protein probably involved in Fe-S center assembly</fullName>
    </submittedName>
</protein>
<dbReference type="eggNOG" id="COG2166">
    <property type="taxonomic scope" value="Bacteria"/>
</dbReference>
<sequence length="148" mass="17288">MKNTILQKEKELIENFSLLEEWENKYEYILDYSKKMPLISEQLKTEDNLVKGCQSKVWLHATIEEGIIRYFADSDAEIPKGLTAMLIEILNNNTQENIIKSEITFLKEAEIIYHLSPNRVKGINSVIARMKELAKMIQNDAIHQEVYQ</sequence>
<keyword evidence="4" id="KW-1185">Reference proteome</keyword>
<dbReference type="OrthoDB" id="9799320at2"/>
<dbReference type="Proteomes" id="UP000006054">
    <property type="component" value="Chromosome"/>
</dbReference>
<dbReference type="PATRIC" id="fig|880071.3.peg.1769"/>
<organism evidence="3 4">
    <name type="scientific">Bernardetia litoralis (strain ATCC 23117 / DSM 6794 / NBRC 15988 / NCIMB 1366 / Fx l1 / Sio-4)</name>
    <name type="common">Flexibacter litoralis</name>
    <dbReference type="NCBI Taxonomy" id="880071"/>
    <lineage>
        <taxon>Bacteria</taxon>
        <taxon>Pseudomonadati</taxon>
        <taxon>Bacteroidota</taxon>
        <taxon>Cytophagia</taxon>
        <taxon>Cytophagales</taxon>
        <taxon>Bernardetiaceae</taxon>
        <taxon>Bernardetia</taxon>
    </lineage>
</organism>